<comment type="subcellular location">
    <subcellularLocation>
        <location evidence="1">Nucleus</location>
    </subcellularLocation>
</comment>
<comment type="function">
    <text evidence="7">Catalyzes the formation of 3-(3-amino-3-carboxypropyl)uridine (acp3U) at position 20 in the D-loop of several cytoplasmic tRNAs (acp3U(20)).</text>
</comment>
<comment type="caution">
    <text evidence="14">The sequence shown here is derived from an EMBL/GenBank/DDBJ whole genome shotgun (WGS) entry which is preliminary data.</text>
</comment>
<evidence type="ECO:0000256" key="4">
    <source>
        <dbReference type="ARBA" id="ARBA00022691"/>
    </source>
</evidence>
<keyword evidence="6" id="KW-0539">Nucleus</keyword>
<dbReference type="Proteomes" id="UP000693970">
    <property type="component" value="Unassembled WGS sequence"/>
</dbReference>
<dbReference type="GO" id="GO:0016432">
    <property type="term" value="F:tRNA-uridine aminocarboxypropyltransferase activity"/>
    <property type="evidence" value="ECO:0007669"/>
    <property type="project" value="UniProtKB-EC"/>
</dbReference>
<feature type="region of interest" description="Disordered" evidence="12">
    <location>
        <begin position="293"/>
        <end position="336"/>
    </location>
</feature>
<evidence type="ECO:0000256" key="1">
    <source>
        <dbReference type="ARBA" id="ARBA00004123"/>
    </source>
</evidence>
<feature type="domain" description="DTW" evidence="13">
    <location>
        <begin position="53"/>
        <end position="235"/>
    </location>
</feature>
<accession>A0A9K3LL00</accession>
<evidence type="ECO:0000256" key="8">
    <source>
        <dbReference type="ARBA" id="ARBA00038290"/>
    </source>
</evidence>
<dbReference type="OrthoDB" id="3173at2759"/>
<name>A0A9K3LL00_9STRA</name>
<dbReference type="PANTHER" id="PTHR15627">
    <property type="entry name" value="NATURAL KILLER CELL-SPECIFIC ANTIGEN KLIP1"/>
    <property type="match status" value="1"/>
</dbReference>
<dbReference type="GO" id="GO:0005634">
    <property type="term" value="C:nucleus"/>
    <property type="evidence" value="ECO:0007669"/>
    <property type="project" value="UniProtKB-SubCell"/>
</dbReference>
<reference evidence="14" key="2">
    <citation type="submission" date="2021-04" db="EMBL/GenBank/DDBJ databases">
        <authorList>
            <person name="Podell S."/>
        </authorList>
    </citation>
    <scope>NUCLEOTIDE SEQUENCE</scope>
    <source>
        <strain evidence="14">Hildebrandi</strain>
    </source>
</reference>
<evidence type="ECO:0000256" key="10">
    <source>
        <dbReference type="ARBA" id="ARBA00042508"/>
    </source>
</evidence>
<evidence type="ECO:0000313" key="14">
    <source>
        <dbReference type="EMBL" id="KAG7364238.1"/>
    </source>
</evidence>
<evidence type="ECO:0000256" key="2">
    <source>
        <dbReference type="ARBA" id="ARBA00012386"/>
    </source>
</evidence>
<sequence length="336" mass="38648">MTETDKNKLIKEVLAEEEIRFTAYLDEVASLPLAPSIEKRSFCCNTSRSLYCPECYKLLIPPAECPLDIAEGDSIELPFVMDIILGRKERRNSSSGIQMMVIRQMMTQIDKEIHRDFQSEGKECPWWTETRLFDLNKGDPVPTYPEELNSMSSTFVLFPSNNSVPLSSVANKIKRLVILDIKWTRSGIVQLDPSLSMLPAVHLEYPPKVSQFWRWHNGGDGMLSTMEAIYFAAIEMSAALGWDKERREKIRNIMWIFALQRRAIIHQHMVNSGEQDTLPLPFSMEGKKLQKSFRVRKDGKDSAARQKRNGQSGFYHERKDEETINETSEKVHADRG</sequence>
<dbReference type="EMBL" id="JAGRRH010000009">
    <property type="protein sequence ID" value="KAG7364238.1"/>
    <property type="molecule type" value="Genomic_DNA"/>
</dbReference>
<evidence type="ECO:0000256" key="6">
    <source>
        <dbReference type="ARBA" id="ARBA00023242"/>
    </source>
</evidence>
<evidence type="ECO:0000256" key="3">
    <source>
        <dbReference type="ARBA" id="ARBA00022679"/>
    </source>
</evidence>
<gene>
    <name evidence="14" type="ORF">IV203_037440</name>
</gene>
<reference evidence="14" key="1">
    <citation type="journal article" date="2021" name="Sci. Rep.">
        <title>Diploid genomic architecture of Nitzschia inconspicua, an elite biomass production diatom.</title>
        <authorList>
            <person name="Oliver A."/>
            <person name="Podell S."/>
            <person name="Pinowska A."/>
            <person name="Traller J.C."/>
            <person name="Smith S.R."/>
            <person name="McClure R."/>
            <person name="Beliaev A."/>
            <person name="Bohutskyi P."/>
            <person name="Hill E.A."/>
            <person name="Rabines A."/>
            <person name="Zheng H."/>
            <person name="Allen L.Z."/>
            <person name="Kuo A."/>
            <person name="Grigoriev I.V."/>
            <person name="Allen A.E."/>
            <person name="Hazlebeck D."/>
            <person name="Allen E.E."/>
        </authorList>
    </citation>
    <scope>NUCLEOTIDE SEQUENCE</scope>
    <source>
        <strain evidence="14">Hildebrandi</strain>
    </source>
</reference>
<evidence type="ECO:0000259" key="13">
    <source>
        <dbReference type="Pfam" id="PF03942"/>
    </source>
</evidence>
<keyword evidence="5" id="KW-0819">tRNA processing</keyword>
<dbReference type="InterPro" id="IPR005636">
    <property type="entry name" value="DTW"/>
</dbReference>
<keyword evidence="3" id="KW-0808">Transferase</keyword>
<dbReference type="PANTHER" id="PTHR15627:SF8">
    <property type="entry name" value="TRNA-URIDINE AMINOCARBOXYPROPYLTRANSFERASE 1"/>
    <property type="match status" value="1"/>
</dbReference>
<proteinExistence type="inferred from homology"/>
<comment type="similarity">
    <text evidence="8">Belongs to the TDD superfamily. DTWD1 family.</text>
</comment>
<feature type="compositionally biased region" description="Basic and acidic residues" evidence="12">
    <location>
        <begin position="295"/>
        <end position="304"/>
    </location>
</feature>
<evidence type="ECO:0000256" key="11">
    <source>
        <dbReference type="ARBA" id="ARBA00048718"/>
    </source>
</evidence>
<evidence type="ECO:0000256" key="5">
    <source>
        <dbReference type="ARBA" id="ARBA00022694"/>
    </source>
</evidence>
<dbReference type="InterPro" id="IPR051521">
    <property type="entry name" value="tRNA_Mod/Golgi_Maint"/>
</dbReference>
<feature type="compositionally biased region" description="Basic and acidic residues" evidence="12">
    <location>
        <begin position="315"/>
        <end position="336"/>
    </location>
</feature>
<dbReference type="AlphaFoldDB" id="A0A9K3LL00"/>
<comment type="catalytic activity">
    <reaction evidence="11">
        <text>a uridine in tRNA + S-adenosyl-L-methionine = a 3-[(3S)-3-amino-3-carboxypropyl]uridine in tRNA + S-methyl-5'-thioadenosine + H(+)</text>
        <dbReference type="Rhea" id="RHEA:62432"/>
        <dbReference type="Rhea" id="RHEA-COMP:13339"/>
        <dbReference type="Rhea" id="RHEA-COMP:16092"/>
        <dbReference type="ChEBI" id="CHEBI:15378"/>
        <dbReference type="ChEBI" id="CHEBI:17509"/>
        <dbReference type="ChEBI" id="CHEBI:59789"/>
        <dbReference type="ChEBI" id="CHEBI:65315"/>
        <dbReference type="ChEBI" id="CHEBI:82930"/>
        <dbReference type="EC" id="2.5.1.25"/>
    </reaction>
</comment>
<keyword evidence="4" id="KW-0949">S-adenosyl-L-methionine</keyword>
<dbReference type="GO" id="GO:0008033">
    <property type="term" value="P:tRNA processing"/>
    <property type="evidence" value="ECO:0007669"/>
    <property type="project" value="UniProtKB-KW"/>
</dbReference>
<dbReference type="EC" id="2.5.1.25" evidence="2"/>
<evidence type="ECO:0000256" key="12">
    <source>
        <dbReference type="SAM" id="MobiDB-lite"/>
    </source>
</evidence>
<evidence type="ECO:0000256" key="9">
    <source>
        <dbReference type="ARBA" id="ARBA00039242"/>
    </source>
</evidence>
<dbReference type="Pfam" id="PF03942">
    <property type="entry name" value="DTW"/>
    <property type="match status" value="1"/>
</dbReference>
<evidence type="ECO:0000256" key="7">
    <source>
        <dbReference type="ARBA" id="ARBA00037050"/>
    </source>
</evidence>
<protein>
    <recommendedName>
        <fullName evidence="9">tRNA-uridine aminocarboxypropyltransferase 1</fullName>
        <ecNumber evidence="2">2.5.1.25</ecNumber>
    </recommendedName>
    <alternativeName>
        <fullName evidence="10">DTW domain-containing protein 1</fullName>
    </alternativeName>
</protein>
<organism evidence="14 15">
    <name type="scientific">Nitzschia inconspicua</name>
    <dbReference type="NCBI Taxonomy" id="303405"/>
    <lineage>
        <taxon>Eukaryota</taxon>
        <taxon>Sar</taxon>
        <taxon>Stramenopiles</taxon>
        <taxon>Ochrophyta</taxon>
        <taxon>Bacillariophyta</taxon>
        <taxon>Bacillariophyceae</taxon>
        <taxon>Bacillariophycidae</taxon>
        <taxon>Bacillariales</taxon>
        <taxon>Bacillariaceae</taxon>
        <taxon>Nitzschia</taxon>
    </lineage>
</organism>
<evidence type="ECO:0000313" key="15">
    <source>
        <dbReference type="Proteomes" id="UP000693970"/>
    </source>
</evidence>
<keyword evidence="15" id="KW-1185">Reference proteome</keyword>